<sequence>MKMGRIRRKITRRYTSMASAIDILGTRVVPGIEAWVELQ</sequence>
<name>A0A0E9XSH6_ANGAN</name>
<reference evidence="1" key="1">
    <citation type="submission" date="2014-11" db="EMBL/GenBank/DDBJ databases">
        <authorList>
            <person name="Amaro Gonzalez C."/>
        </authorList>
    </citation>
    <scope>NUCLEOTIDE SEQUENCE</scope>
</reference>
<dbReference type="AlphaFoldDB" id="A0A0E9XSH6"/>
<proteinExistence type="predicted"/>
<accession>A0A0E9XSH6</accession>
<reference evidence="1" key="2">
    <citation type="journal article" date="2015" name="Fish Shellfish Immunol.">
        <title>Early steps in the European eel (Anguilla anguilla)-Vibrio vulnificus interaction in the gills: Role of the RtxA13 toxin.</title>
        <authorList>
            <person name="Callol A."/>
            <person name="Pajuelo D."/>
            <person name="Ebbesson L."/>
            <person name="Teles M."/>
            <person name="MacKenzie S."/>
            <person name="Amaro C."/>
        </authorList>
    </citation>
    <scope>NUCLEOTIDE SEQUENCE</scope>
</reference>
<dbReference type="EMBL" id="GBXM01002865">
    <property type="protein sequence ID" value="JAI05713.1"/>
    <property type="molecule type" value="Transcribed_RNA"/>
</dbReference>
<organism evidence="1">
    <name type="scientific">Anguilla anguilla</name>
    <name type="common">European freshwater eel</name>
    <name type="synonym">Muraena anguilla</name>
    <dbReference type="NCBI Taxonomy" id="7936"/>
    <lineage>
        <taxon>Eukaryota</taxon>
        <taxon>Metazoa</taxon>
        <taxon>Chordata</taxon>
        <taxon>Craniata</taxon>
        <taxon>Vertebrata</taxon>
        <taxon>Euteleostomi</taxon>
        <taxon>Actinopterygii</taxon>
        <taxon>Neopterygii</taxon>
        <taxon>Teleostei</taxon>
        <taxon>Anguilliformes</taxon>
        <taxon>Anguillidae</taxon>
        <taxon>Anguilla</taxon>
    </lineage>
</organism>
<protein>
    <submittedName>
        <fullName evidence="1">Uncharacterized protein</fullName>
    </submittedName>
</protein>
<evidence type="ECO:0000313" key="1">
    <source>
        <dbReference type="EMBL" id="JAI05713.1"/>
    </source>
</evidence>